<proteinExistence type="predicted"/>
<protein>
    <submittedName>
        <fullName evidence="1">Uncharacterized protein</fullName>
    </submittedName>
</protein>
<evidence type="ECO:0000313" key="2">
    <source>
        <dbReference type="Proteomes" id="UP001549098"/>
    </source>
</evidence>
<comment type="caution">
    <text evidence="1">The sequence shown here is derived from an EMBL/GenBank/DDBJ whole genome shotgun (WGS) entry which is preliminary data.</text>
</comment>
<organism evidence="1 2">
    <name type="scientific">Paenibacillus favisporus</name>
    <dbReference type="NCBI Taxonomy" id="221028"/>
    <lineage>
        <taxon>Bacteria</taxon>
        <taxon>Bacillati</taxon>
        <taxon>Bacillota</taxon>
        <taxon>Bacilli</taxon>
        <taxon>Bacillales</taxon>
        <taxon>Paenibacillaceae</taxon>
        <taxon>Paenibacillus</taxon>
    </lineage>
</organism>
<name>A0ABV2F1W3_9BACL</name>
<gene>
    <name evidence="1" type="ORF">ABID47_002388</name>
</gene>
<sequence>MMLQPSVCPMCHQPIKNLKHTIICGCGSKIKTKIKFK</sequence>
<keyword evidence="2" id="KW-1185">Reference proteome</keyword>
<evidence type="ECO:0000313" key="1">
    <source>
        <dbReference type="EMBL" id="MET3545777.1"/>
    </source>
</evidence>
<reference evidence="1 2" key="1">
    <citation type="submission" date="2024-06" db="EMBL/GenBank/DDBJ databases">
        <title>Genomic Encyclopedia of Type Strains, Phase IV (KMG-IV): sequencing the most valuable type-strain genomes for metagenomic binning, comparative biology and taxonomic classification.</title>
        <authorList>
            <person name="Goeker M."/>
        </authorList>
    </citation>
    <scope>NUCLEOTIDE SEQUENCE [LARGE SCALE GENOMIC DNA]</scope>
    <source>
        <strain evidence="1 2">DSM 17253</strain>
    </source>
</reference>
<accession>A0ABV2F1W3</accession>
<dbReference type="EMBL" id="JBEPLV010000002">
    <property type="protein sequence ID" value="MET3545777.1"/>
    <property type="molecule type" value="Genomic_DNA"/>
</dbReference>
<dbReference type="Proteomes" id="UP001549098">
    <property type="component" value="Unassembled WGS sequence"/>
</dbReference>